<feature type="transmembrane region" description="Helical" evidence="2">
    <location>
        <begin position="368"/>
        <end position="392"/>
    </location>
</feature>
<feature type="compositionally biased region" description="Acidic residues" evidence="1">
    <location>
        <begin position="459"/>
        <end position="469"/>
    </location>
</feature>
<keyword evidence="2" id="KW-0812">Transmembrane</keyword>
<evidence type="ECO:0000313" key="4">
    <source>
        <dbReference type="Proteomes" id="UP000186218"/>
    </source>
</evidence>
<gene>
    <name evidence="3" type="ORF">SAMN05445060_0666</name>
</gene>
<dbReference type="InterPro" id="IPR045931">
    <property type="entry name" value="DUF6350"/>
</dbReference>
<feature type="transmembrane region" description="Helical" evidence="2">
    <location>
        <begin position="304"/>
        <end position="323"/>
    </location>
</feature>
<dbReference type="AlphaFoldDB" id="A0A1N7DIL6"/>
<proteinExistence type="predicted"/>
<feature type="transmembrane region" description="Helical" evidence="2">
    <location>
        <begin position="93"/>
        <end position="115"/>
    </location>
</feature>
<feature type="region of interest" description="Disordered" evidence="1">
    <location>
        <begin position="459"/>
        <end position="478"/>
    </location>
</feature>
<keyword evidence="2" id="KW-1133">Transmembrane helix</keyword>
<organism evidence="3 4">
    <name type="scientific">Williamsia sterculiae</name>
    <dbReference type="NCBI Taxonomy" id="1344003"/>
    <lineage>
        <taxon>Bacteria</taxon>
        <taxon>Bacillati</taxon>
        <taxon>Actinomycetota</taxon>
        <taxon>Actinomycetes</taxon>
        <taxon>Mycobacteriales</taxon>
        <taxon>Nocardiaceae</taxon>
        <taxon>Williamsia</taxon>
    </lineage>
</organism>
<dbReference type="STRING" id="1344003.SAMN05445060_0666"/>
<accession>A0A1N7DIL6</accession>
<name>A0A1N7DIL6_9NOCA</name>
<dbReference type="RefSeq" id="WP_143690186.1">
    <property type="nucleotide sequence ID" value="NZ_FTNT01000002.1"/>
</dbReference>
<evidence type="ECO:0000313" key="3">
    <source>
        <dbReference type="EMBL" id="SIR75699.1"/>
    </source>
</evidence>
<dbReference type="OrthoDB" id="4775522at2"/>
<feature type="region of interest" description="Disordered" evidence="1">
    <location>
        <begin position="411"/>
        <end position="439"/>
    </location>
</feature>
<evidence type="ECO:0000256" key="1">
    <source>
        <dbReference type="SAM" id="MobiDB-lite"/>
    </source>
</evidence>
<keyword evidence="4" id="KW-1185">Reference proteome</keyword>
<evidence type="ECO:0000256" key="2">
    <source>
        <dbReference type="SAM" id="Phobius"/>
    </source>
</evidence>
<dbReference type="Proteomes" id="UP000186218">
    <property type="component" value="Unassembled WGS sequence"/>
</dbReference>
<feature type="transmembrane region" description="Helical" evidence="2">
    <location>
        <begin position="127"/>
        <end position="149"/>
    </location>
</feature>
<feature type="transmembrane region" description="Helical" evidence="2">
    <location>
        <begin position="208"/>
        <end position="228"/>
    </location>
</feature>
<dbReference type="EMBL" id="FTNT01000002">
    <property type="protein sequence ID" value="SIR75699.1"/>
    <property type="molecule type" value="Genomic_DNA"/>
</dbReference>
<keyword evidence="2" id="KW-0472">Membrane</keyword>
<dbReference type="Pfam" id="PF19877">
    <property type="entry name" value="DUF6350"/>
    <property type="match status" value="1"/>
</dbReference>
<reference evidence="3 4" key="1">
    <citation type="submission" date="2017-01" db="EMBL/GenBank/DDBJ databases">
        <authorList>
            <person name="Mah S.A."/>
            <person name="Swanson W.J."/>
            <person name="Moy G.W."/>
            <person name="Vacquier V.D."/>
        </authorList>
    </citation>
    <scope>NUCLEOTIDE SEQUENCE [LARGE SCALE GENOMIC DNA]</scope>
    <source>
        <strain evidence="3 4">CPCC 203464</strain>
    </source>
</reference>
<feature type="transmembrane region" description="Helical" evidence="2">
    <location>
        <begin position="39"/>
        <end position="62"/>
    </location>
</feature>
<feature type="transmembrane region" description="Helical" evidence="2">
    <location>
        <begin position="335"/>
        <end position="356"/>
    </location>
</feature>
<protein>
    <submittedName>
        <fullName evidence="3">Uncharacterized protein</fullName>
    </submittedName>
</protein>
<feature type="compositionally biased region" description="Basic and acidic residues" evidence="1">
    <location>
        <begin position="421"/>
        <end position="439"/>
    </location>
</feature>
<feature type="transmembrane region" description="Helical" evidence="2">
    <location>
        <begin position="249"/>
        <end position="269"/>
    </location>
</feature>
<sequence length="478" mass="49012">MSEPTARSTIGDSLVTRLRATRRARRTQAVTGTQSTRELFVIAFAVPIALILLLGLLTVITLLAAGDSFTGMVSTVFAMWLVVHHVPISVNELAIGVLPLMPTMVLVVAVAAVIGRVATPGRTRAELISLVLAALGGPLVITALGLAVVMDASTALPVQAPDPLTAFCWTAGVHGVGVGLGLGRGRWAQVGGVLGITWWGRQAVRTGLAGVLGLFVAAALMVAVRLVVNFDVTGELIRAGHTWSGMLGLVVLSVLYLPNVIIGAAGFLVGADVHVGTAAGDIVSSHGGSLPGLPVLAVLPDGGAGHWMAVLFVVPAVVAVVVGRRSLDIDPVRNAQRVAVAAAITATVMVVATALAGGDLGALGSAGINVPAAGVFAFGWIAVVGMVMALLVGCLPASLRERLTPAHPYVVTESGSDDRDDFVTADHHGADREGGDDVRTVEDDDTVEIPDRADAIDVETPGEGEDLIAADDFGNRRH</sequence>